<gene>
    <name evidence="2" type="ORF">FGL86_02010</name>
</gene>
<proteinExistence type="predicted"/>
<dbReference type="Gene3D" id="2.30.30.830">
    <property type="match status" value="1"/>
</dbReference>
<feature type="compositionally biased region" description="Basic and acidic residues" evidence="1">
    <location>
        <begin position="79"/>
        <end position="88"/>
    </location>
</feature>
<name>A0A5B8SLH4_9GAMM</name>
<dbReference type="KEGG" id="paur:FGL86_02010"/>
<dbReference type="AlphaFoldDB" id="A0A5B8SLH4"/>
<dbReference type="Proteomes" id="UP000321272">
    <property type="component" value="Chromosome"/>
</dbReference>
<dbReference type="PIRSF" id="PIRSF016481">
    <property type="entry name" value="Pilus_assembly_PilP"/>
    <property type="match status" value="1"/>
</dbReference>
<evidence type="ECO:0000313" key="2">
    <source>
        <dbReference type="EMBL" id="QEA37962.1"/>
    </source>
</evidence>
<dbReference type="PROSITE" id="PS51257">
    <property type="entry name" value="PROKAR_LIPOPROTEIN"/>
    <property type="match status" value="1"/>
</dbReference>
<dbReference type="RefSeq" id="WP_147183034.1">
    <property type="nucleotide sequence ID" value="NZ_CP042382.1"/>
</dbReference>
<accession>A0A5B8SLH4</accession>
<dbReference type="Pfam" id="PF04351">
    <property type="entry name" value="PilP"/>
    <property type="match status" value="1"/>
</dbReference>
<feature type="region of interest" description="Disordered" evidence="1">
    <location>
        <begin position="55"/>
        <end position="88"/>
    </location>
</feature>
<dbReference type="OrthoDB" id="5296580at2"/>
<dbReference type="InterPro" id="IPR007446">
    <property type="entry name" value="PilP"/>
</dbReference>
<organism evidence="2 3">
    <name type="scientific">Pistricoccus aurantiacus</name>
    <dbReference type="NCBI Taxonomy" id="1883414"/>
    <lineage>
        <taxon>Bacteria</taxon>
        <taxon>Pseudomonadati</taxon>
        <taxon>Pseudomonadota</taxon>
        <taxon>Gammaproteobacteria</taxon>
        <taxon>Oceanospirillales</taxon>
        <taxon>Halomonadaceae</taxon>
        <taxon>Pistricoccus</taxon>
    </lineage>
</organism>
<sequence>MIRRLSVLLAALTLAGCTETDFSPLERKLVELRAVPGSFELEPLPELPTYVATSYEQGDRRSPFKAPMPESEPVAQDTSDLKPDLSRPKEPLEAFKLESLDLVGTLMVGGQTFALVRAPDGEVHRLRQGDHLGTDFGRVIDITDTAVQLMEVVTNGGNGWVERTRRLTFEEQSTKRAG</sequence>
<dbReference type="EMBL" id="CP042382">
    <property type="protein sequence ID" value="QEA37962.1"/>
    <property type="molecule type" value="Genomic_DNA"/>
</dbReference>
<evidence type="ECO:0000256" key="1">
    <source>
        <dbReference type="SAM" id="MobiDB-lite"/>
    </source>
</evidence>
<reference evidence="2 3" key="1">
    <citation type="submission" date="2019-06" db="EMBL/GenBank/DDBJ databases">
        <title>Genome analyses of bacteria isolated from kimchi.</title>
        <authorList>
            <person name="Lee S."/>
            <person name="Ahn S."/>
            <person name="Roh S."/>
        </authorList>
    </citation>
    <scope>NUCLEOTIDE SEQUENCE [LARGE SCALE GENOMIC DNA]</scope>
    <source>
        <strain evidence="2 3">CBA4606</strain>
    </source>
</reference>
<evidence type="ECO:0000313" key="3">
    <source>
        <dbReference type="Proteomes" id="UP000321272"/>
    </source>
</evidence>
<keyword evidence="3" id="KW-1185">Reference proteome</keyword>
<protein>
    <submittedName>
        <fullName evidence="2">Pilus assembly protein PilP</fullName>
    </submittedName>
</protein>